<dbReference type="GO" id="GO:0015288">
    <property type="term" value="F:porin activity"/>
    <property type="evidence" value="ECO:0007669"/>
    <property type="project" value="InterPro"/>
</dbReference>
<dbReference type="AlphaFoldDB" id="A0AAF1K271"/>
<feature type="chain" id="PRO_5041783342" evidence="2">
    <location>
        <begin position="23"/>
        <end position="458"/>
    </location>
</feature>
<sequence length="458" mass="50076">MRRTTTLLARLLLGGAMLAAVAVAPRAQEAAAPPEALFPELEASRVRLEAAGWLLRGSATFIGQFHPGFRSRYEGPSSMAPGAVQANTFSADLVIGRRLWSGAEIIIDGQISRGFGFSNARGAAAFPNAEAFRLGSEDIKGYVPRAFFRQTIALGTTMEEADDDPFRFAGPLPRERLTITAGKFSIWDIFDDNRYAHDPRTQFQNWALVGAGAFDFAADARGYTNGLAVEYDDGVWGVRLGALQVARDQNGLALDATPGRGFQALVQLDRFWRIDDRPGAVRLLYGASRTNSANYRDLIAVNFDEAASEAVRNYRVKHNLLLNFEQALSEDLGMFGRLSWNDGRSQSWMFTEMDRAVSLGLSLRGARWGRADDTVGLATNVGWLSGAHRRYLAAGGIGFITGDGRLRYSPEVATELYYDIRVAPGVNFSLGYQLLVNPAYNADRGPVSVFAVRARLAV</sequence>
<dbReference type="Gene3D" id="2.40.160.180">
    <property type="entry name" value="Carbohydrate-selective porin OprB"/>
    <property type="match status" value="1"/>
</dbReference>
<dbReference type="Proteomes" id="UP001196068">
    <property type="component" value="Unassembled WGS sequence"/>
</dbReference>
<name>A0AAF1K271_9PROT</name>
<dbReference type="GO" id="GO:0008643">
    <property type="term" value="P:carbohydrate transport"/>
    <property type="evidence" value="ECO:0007669"/>
    <property type="project" value="InterPro"/>
</dbReference>
<evidence type="ECO:0000313" key="4">
    <source>
        <dbReference type="Proteomes" id="UP001196068"/>
    </source>
</evidence>
<keyword evidence="2" id="KW-0732">Signal</keyword>
<accession>A0AAF1K271</accession>
<gene>
    <name evidence="3" type="ORF">GXW79_07975</name>
</gene>
<evidence type="ECO:0000313" key="3">
    <source>
        <dbReference type="EMBL" id="MBR0655014.1"/>
    </source>
</evidence>
<protein>
    <submittedName>
        <fullName evidence="3">Carbohydrate porin</fullName>
    </submittedName>
</protein>
<evidence type="ECO:0000256" key="1">
    <source>
        <dbReference type="ARBA" id="ARBA00008769"/>
    </source>
</evidence>
<dbReference type="InterPro" id="IPR038673">
    <property type="entry name" value="OprB_sf"/>
</dbReference>
<feature type="signal peptide" evidence="2">
    <location>
        <begin position="1"/>
        <end position="22"/>
    </location>
</feature>
<dbReference type="GO" id="GO:0016020">
    <property type="term" value="C:membrane"/>
    <property type="evidence" value="ECO:0007669"/>
    <property type="project" value="InterPro"/>
</dbReference>
<comment type="caution">
    <text evidence="3">The sequence shown here is derived from an EMBL/GenBank/DDBJ whole genome shotgun (WGS) entry which is preliminary data.</text>
</comment>
<proteinExistence type="inferred from homology"/>
<keyword evidence="4" id="KW-1185">Reference proteome</keyword>
<organism evidence="3 4">
    <name type="scientific">Plastoroseomonas arctica</name>
    <dbReference type="NCBI Taxonomy" id="1509237"/>
    <lineage>
        <taxon>Bacteria</taxon>
        <taxon>Pseudomonadati</taxon>
        <taxon>Pseudomonadota</taxon>
        <taxon>Alphaproteobacteria</taxon>
        <taxon>Acetobacterales</taxon>
        <taxon>Acetobacteraceae</taxon>
        <taxon>Plastoroseomonas</taxon>
    </lineage>
</organism>
<dbReference type="EMBL" id="JAAEDH010000007">
    <property type="protein sequence ID" value="MBR0655014.1"/>
    <property type="molecule type" value="Genomic_DNA"/>
</dbReference>
<reference evidence="3" key="2">
    <citation type="journal article" date="2021" name="Syst. Appl. Microbiol.">
        <title>Roseomonas hellenica sp. nov., isolated from roots of wild-growing Alkanna tinctoria.</title>
        <authorList>
            <person name="Rat A."/>
            <person name="Naranjo H.D."/>
            <person name="Lebbe L."/>
            <person name="Cnockaert M."/>
            <person name="Krigas N."/>
            <person name="Grigoriadou K."/>
            <person name="Maloupa E."/>
            <person name="Willems A."/>
        </authorList>
    </citation>
    <scope>NUCLEOTIDE SEQUENCE</scope>
    <source>
        <strain evidence="3">LMG 28251</strain>
    </source>
</reference>
<dbReference type="RefSeq" id="WP_211873851.1">
    <property type="nucleotide sequence ID" value="NZ_JAAEDH010000007.1"/>
</dbReference>
<comment type="similarity">
    <text evidence="1 2">Belongs to the OprB family.</text>
</comment>
<reference evidence="3" key="1">
    <citation type="submission" date="2020-01" db="EMBL/GenBank/DDBJ databases">
        <authorList>
            <person name="Rat A."/>
        </authorList>
    </citation>
    <scope>NUCLEOTIDE SEQUENCE</scope>
    <source>
        <strain evidence="3">LMG 28251</strain>
    </source>
</reference>
<dbReference type="Pfam" id="PF04966">
    <property type="entry name" value="OprB"/>
    <property type="match status" value="1"/>
</dbReference>
<dbReference type="InterPro" id="IPR007049">
    <property type="entry name" value="Carb-sel_porin_OprB"/>
</dbReference>
<evidence type="ECO:0000256" key="2">
    <source>
        <dbReference type="RuleBase" id="RU363072"/>
    </source>
</evidence>